<dbReference type="RefSeq" id="WP_267636653.1">
    <property type="nucleotide sequence ID" value="NZ_JAODIY010000005.1"/>
</dbReference>
<sequence>MGTILLVDDSTFMRSLYRVLLEQSALTIVGEASNGVEGVDAYKEHNPDVVVMNIRMPVLDGISVTEKIMAYDPDAAIVICSGNAQEEKIIEAKQAGAVDYITKPFQRDSFLQAVTAPVE</sequence>
<dbReference type="InterPro" id="IPR001789">
    <property type="entry name" value="Sig_transdc_resp-reg_receiver"/>
</dbReference>
<accession>A0ABD5XDF4</accession>
<comment type="caution">
    <text evidence="1">Lacks conserved residue(s) required for the propagation of feature annotation.</text>
</comment>
<dbReference type="AlphaFoldDB" id="A0ABD5XDF4"/>
<feature type="domain" description="Response regulatory" evidence="2">
    <location>
        <begin position="3"/>
        <end position="118"/>
    </location>
</feature>
<evidence type="ECO:0000313" key="3">
    <source>
        <dbReference type="EMBL" id="MFC7127210.1"/>
    </source>
</evidence>
<dbReference type="Gene3D" id="3.40.50.2300">
    <property type="match status" value="1"/>
</dbReference>
<name>A0ABD5XDF4_9EURY</name>
<dbReference type="Proteomes" id="UP001596414">
    <property type="component" value="Unassembled WGS sequence"/>
</dbReference>
<dbReference type="PROSITE" id="PS50110">
    <property type="entry name" value="RESPONSE_REGULATORY"/>
    <property type="match status" value="1"/>
</dbReference>
<dbReference type="Pfam" id="PF00072">
    <property type="entry name" value="Response_reg"/>
    <property type="match status" value="1"/>
</dbReference>
<reference evidence="3 4" key="1">
    <citation type="journal article" date="2014" name="Int. J. Syst. Evol. Microbiol.">
        <title>Complete genome sequence of Corynebacterium casei LMG S-19264T (=DSM 44701T), isolated from a smear-ripened cheese.</title>
        <authorList>
            <consortium name="US DOE Joint Genome Institute (JGI-PGF)"/>
            <person name="Walter F."/>
            <person name="Albersmeier A."/>
            <person name="Kalinowski J."/>
            <person name="Ruckert C."/>
        </authorList>
    </citation>
    <scope>NUCLEOTIDE SEQUENCE [LARGE SCALE GENOMIC DNA]</scope>
    <source>
        <strain evidence="3 4">CGMCC 4.7215</strain>
    </source>
</reference>
<comment type="caution">
    <text evidence="3">The sequence shown here is derived from an EMBL/GenBank/DDBJ whole genome shotgun (WGS) entry which is preliminary data.</text>
</comment>
<evidence type="ECO:0000313" key="4">
    <source>
        <dbReference type="Proteomes" id="UP001596414"/>
    </source>
</evidence>
<gene>
    <name evidence="3" type="ORF">ACFQJ7_14475</name>
</gene>
<dbReference type="SUPFAM" id="SSF52172">
    <property type="entry name" value="CheY-like"/>
    <property type="match status" value="1"/>
</dbReference>
<dbReference type="PANTHER" id="PTHR43228">
    <property type="entry name" value="TWO-COMPONENT RESPONSE REGULATOR"/>
    <property type="match status" value="1"/>
</dbReference>
<evidence type="ECO:0000259" key="2">
    <source>
        <dbReference type="PROSITE" id="PS50110"/>
    </source>
</evidence>
<evidence type="ECO:0000256" key="1">
    <source>
        <dbReference type="PROSITE-ProRule" id="PRU00169"/>
    </source>
</evidence>
<dbReference type="InterPro" id="IPR052048">
    <property type="entry name" value="ST_Response_Regulator"/>
</dbReference>
<dbReference type="InterPro" id="IPR011006">
    <property type="entry name" value="CheY-like_superfamily"/>
</dbReference>
<dbReference type="PANTHER" id="PTHR43228:SF1">
    <property type="entry name" value="TWO-COMPONENT RESPONSE REGULATOR ARR22"/>
    <property type="match status" value="1"/>
</dbReference>
<dbReference type="EMBL" id="JBHSZQ010000049">
    <property type="protein sequence ID" value="MFC7127210.1"/>
    <property type="molecule type" value="Genomic_DNA"/>
</dbReference>
<organism evidence="3 4">
    <name type="scientific">Halovenus rubra</name>
    <dbReference type="NCBI Taxonomy" id="869890"/>
    <lineage>
        <taxon>Archaea</taxon>
        <taxon>Methanobacteriati</taxon>
        <taxon>Methanobacteriota</taxon>
        <taxon>Stenosarchaea group</taxon>
        <taxon>Halobacteria</taxon>
        <taxon>Halobacteriales</taxon>
        <taxon>Haloarculaceae</taxon>
        <taxon>Halovenus</taxon>
    </lineage>
</organism>
<protein>
    <submittedName>
        <fullName evidence="3">Response regulator</fullName>
    </submittedName>
</protein>
<dbReference type="SMART" id="SM00448">
    <property type="entry name" value="REC"/>
    <property type="match status" value="1"/>
</dbReference>
<proteinExistence type="predicted"/>